<dbReference type="KEGG" id="dhe:111595058"/>
<feature type="region of interest" description="Disordered" evidence="1">
    <location>
        <begin position="273"/>
        <end position="311"/>
    </location>
</feature>
<evidence type="ECO:0000313" key="2">
    <source>
        <dbReference type="Proteomes" id="UP000504633"/>
    </source>
</evidence>
<evidence type="ECO:0000313" key="3">
    <source>
        <dbReference type="RefSeq" id="XP_023164381.1"/>
    </source>
</evidence>
<reference evidence="3" key="1">
    <citation type="submission" date="2025-08" db="UniProtKB">
        <authorList>
            <consortium name="RefSeq"/>
        </authorList>
    </citation>
    <scope>IDENTIFICATION</scope>
    <source>
        <strain evidence="3">15085-1641.00</strain>
        <tissue evidence="3">Whole body</tissue>
    </source>
</reference>
<keyword evidence="2" id="KW-1185">Reference proteome</keyword>
<evidence type="ECO:0000256" key="1">
    <source>
        <dbReference type="SAM" id="MobiDB-lite"/>
    </source>
</evidence>
<accession>A0A6J1LC32</accession>
<dbReference type="RefSeq" id="XP_023164381.1">
    <property type="nucleotide sequence ID" value="XM_023308613.2"/>
</dbReference>
<feature type="compositionally biased region" description="Basic and acidic residues" evidence="1">
    <location>
        <begin position="280"/>
        <end position="290"/>
    </location>
</feature>
<protein>
    <submittedName>
        <fullName evidence="3">Uncharacterized protein LOC111595058</fullName>
    </submittedName>
</protein>
<dbReference type="OMA" id="KTIDITM"/>
<organism evidence="2 3">
    <name type="scientific">Drosophila hydei</name>
    <name type="common">Fruit fly</name>
    <dbReference type="NCBI Taxonomy" id="7224"/>
    <lineage>
        <taxon>Eukaryota</taxon>
        <taxon>Metazoa</taxon>
        <taxon>Ecdysozoa</taxon>
        <taxon>Arthropoda</taxon>
        <taxon>Hexapoda</taxon>
        <taxon>Insecta</taxon>
        <taxon>Pterygota</taxon>
        <taxon>Neoptera</taxon>
        <taxon>Endopterygota</taxon>
        <taxon>Diptera</taxon>
        <taxon>Brachycera</taxon>
        <taxon>Muscomorpha</taxon>
        <taxon>Ephydroidea</taxon>
        <taxon>Drosophilidae</taxon>
        <taxon>Drosophila</taxon>
    </lineage>
</organism>
<sequence length="516" mass="56265">MFTVLGRFGKACPKMGPNICDHGECQPRGHLFALKAGNLLHNGSVGFKKTVDCDKDIRMTKPTSNCNKEKTLCQPLSTDGDDAEACTAHTSHKCEEVEDPYKMFIKKFMGISKNISFDNAINVMQTAPIEKQRVSKNEEPFFGEKVLASNMNGTSEKKEITDTFIASSETAVYPNKESFTAFNKEATASNQNSSQIWNASRQIVTKEETRFCEYPNALFDKSVDRGKENAAIINLTATDNSSTSLEDMAISESSTCSGWAHLCVNLTDFNNKSSSTADSENMHDSHKIENVRSSGTERTAPSQKPTSNNEETTAYEFCIASNANFETPSTSIKTDQSSTTISSDFCGHPIVFKEVTTSIIDSSYGEPKGSNNIESCLTHASSRTEQSDQNQSTISQSSEKLGVCSTKGNTVNPSLFCKDPLDSNKIETCVKQTICGSETSGQIENDCNKIKSKCGTSANSSTQIMTSIKQPVTFSRHLIVLCEKVSGFCGKLLVSKKKAHVDTKDVLPSKKPSSKA</sequence>
<dbReference type="AlphaFoldDB" id="A0A6J1LC32"/>
<dbReference type="Proteomes" id="UP000504633">
    <property type="component" value="Unplaced"/>
</dbReference>
<feature type="compositionally biased region" description="Polar residues" evidence="1">
    <location>
        <begin position="291"/>
        <end position="311"/>
    </location>
</feature>
<name>A0A6J1LC32_DROHY</name>
<proteinExistence type="predicted"/>
<dbReference type="OrthoDB" id="10603893at2759"/>
<gene>
    <name evidence="3" type="primary">LOC111595058</name>
</gene>
<dbReference type="GeneID" id="111595058"/>